<dbReference type="InterPro" id="IPR011990">
    <property type="entry name" value="TPR-like_helical_dom_sf"/>
</dbReference>
<dbReference type="Gene3D" id="1.25.40.10">
    <property type="entry name" value="Tetratricopeptide repeat domain"/>
    <property type="match status" value="3"/>
</dbReference>
<name>A0ABU9Y5C9_9SPHN</name>
<dbReference type="Proteomes" id="UP001419910">
    <property type="component" value="Unassembled WGS sequence"/>
</dbReference>
<feature type="repeat" description="TPR" evidence="1">
    <location>
        <begin position="373"/>
        <end position="406"/>
    </location>
</feature>
<dbReference type="InterPro" id="IPR019734">
    <property type="entry name" value="TPR_rpt"/>
</dbReference>
<proteinExistence type="predicted"/>
<feature type="repeat" description="TPR" evidence="1">
    <location>
        <begin position="442"/>
        <end position="475"/>
    </location>
</feature>
<evidence type="ECO:0000256" key="1">
    <source>
        <dbReference type="PROSITE-ProRule" id="PRU00339"/>
    </source>
</evidence>
<keyword evidence="3" id="KW-1185">Reference proteome</keyword>
<dbReference type="PROSITE" id="PS50005">
    <property type="entry name" value="TPR"/>
    <property type="match status" value="2"/>
</dbReference>
<dbReference type="SMART" id="SM00028">
    <property type="entry name" value="TPR"/>
    <property type="match status" value="3"/>
</dbReference>
<accession>A0ABU9Y5C9</accession>
<dbReference type="PANTHER" id="PTHR44998:SF1">
    <property type="entry name" value="UDP-N-ACETYLGLUCOSAMINE--PEPTIDE N-ACETYLGLUCOSAMINYLTRANSFERASE 110 KDA SUBUNIT"/>
    <property type="match status" value="1"/>
</dbReference>
<gene>
    <name evidence="2" type="ORF">ABC974_15310</name>
</gene>
<dbReference type="Pfam" id="PF13432">
    <property type="entry name" value="TPR_16"/>
    <property type="match status" value="3"/>
</dbReference>
<dbReference type="EMBL" id="JBDIME010000013">
    <property type="protein sequence ID" value="MEN2791008.1"/>
    <property type="molecule type" value="Genomic_DNA"/>
</dbReference>
<dbReference type="PANTHER" id="PTHR44998">
    <property type="match status" value="1"/>
</dbReference>
<protein>
    <submittedName>
        <fullName evidence="2">Tetratricopeptide repeat protein</fullName>
    </submittedName>
</protein>
<dbReference type="RefSeq" id="WP_343892934.1">
    <property type="nucleotide sequence ID" value="NZ_BAAAEH010000065.1"/>
</dbReference>
<reference evidence="2 3" key="1">
    <citation type="submission" date="2024-05" db="EMBL/GenBank/DDBJ databases">
        <authorList>
            <person name="Liu Q."/>
            <person name="Xin Y.-H."/>
        </authorList>
    </citation>
    <scope>NUCLEOTIDE SEQUENCE [LARGE SCALE GENOMIC DNA]</scope>
    <source>
        <strain evidence="2 3">CGMCC 1.10181</strain>
    </source>
</reference>
<organism evidence="2 3">
    <name type="scientific">Sphingomonas oligophenolica</name>
    <dbReference type="NCBI Taxonomy" id="301154"/>
    <lineage>
        <taxon>Bacteria</taxon>
        <taxon>Pseudomonadati</taxon>
        <taxon>Pseudomonadota</taxon>
        <taxon>Alphaproteobacteria</taxon>
        <taxon>Sphingomonadales</taxon>
        <taxon>Sphingomonadaceae</taxon>
        <taxon>Sphingomonas</taxon>
    </lineage>
</organism>
<evidence type="ECO:0000313" key="2">
    <source>
        <dbReference type="EMBL" id="MEN2791008.1"/>
    </source>
</evidence>
<evidence type="ECO:0000313" key="3">
    <source>
        <dbReference type="Proteomes" id="UP001419910"/>
    </source>
</evidence>
<sequence>MLALAIAAPARADRGTDDLAAYARARAADGDGKVIQAAAAYAAALSGAPDNVGIARRAYREALEAGDDALVDRAIATMERTGEAPPDAALLRYAGAVRAGNVPVQKAMLARIGAGPFDFIASLLRTWQAYDAGGDPFAQLDDAKGNPVARRYIAENRALLQIATGKAGEGVIDLEAMLGSDQASLDLRINAAQLLIARGKADFARSLLVGDDPAIAALRRSPGGMSVPTGAFGASRLLTRLASDLAEGDPTPLTLSLSRAALRLDPGNDRARMLLALALARGGAQERALATLDEIGEASPYRESALQLRVAVLNAAGDAQAALAAASQLATRKDATSADAARFADLLVASGRFADAAKAYRMAIARAGDGAPWTLYLQLGGALDQAGRWPEARAALEKAVELGPDAAVALNYLGYARLEHGEDVAASVAMLERANALQPDQASITDSLAWAYFKRGDAAKALPLLERAAQGEPGNATINEHLGDTLWSLGRRYEARYAWQAAAIVAKAEDGARLAGKIADGMRTAP</sequence>
<comment type="caution">
    <text evidence="2">The sequence shown here is derived from an EMBL/GenBank/DDBJ whole genome shotgun (WGS) entry which is preliminary data.</text>
</comment>
<dbReference type="SUPFAM" id="SSF48452">
    <property type="entry name" value="TPR-like"/>
    <property type="match status" value="2"/>
</dbReference>
<keyword evidence="1" id="KW-0802">TPR repeat</keyword>